<dbReference type="Gene3D" id="3.50.50.60">
    <property type="entry name" value="FAD/NAD(P)-binding domain"/>
    <property type="match status" value="2"/>
</dbReference>
<name>A0A919SW54_9ACTN</name>
<dbReference type="PANTHER" id="PTHR42877">
    <property type="entry name" value="L-ORNITHINE N(5)-MONOOXYGENASE-RELATED"/>
    <property type="match status" value="1"/>
</dbReference>
<dbReference type="PANTHER" id="PTHR42877:SF4">
    <property type="entry name" value="FAD_NAD(P)-BINDING DOMAIN-CONTAINING PROTEIN-RELATED"/>
    <property type="match status" value="1"/>
</dbReference>
<keyword evidence="1" id="KW-1133">Transmembrane helix</keyword>
<dbReference type="Pfam" id="PF13738">
    <property type="entry name" value="Pyr_redox_3"/>
    <property type="match status" value="1"/>
</dbReference>
<proteinExistence type="predicted"/>
<dbReference type="InterPro" id="IPR036188">
    <property type="entry name" value="FAD/NAD-bd_sf"/>
</dbReference>
<comment type="caution">
    <text evidence="2">The sequence shown here is derived from an EMBL/GenBank/DDBJ whole genome shotgun (WGS) entry which is preliminary data.</text>
</comment>
<dbReference type="Proteomes" id="UP000681340">
    <property type="component" value="Unassembled WGS sequence"/>
</dbReference>
<dbReference type="PRINTS" id="PR00419">
    <property type="entry name" value="ADXRDTASE"/>
</dbReference>
<keyword evidence="1" id="KW-0472">Membrane</keyword>
<keyword evidence="1" id="KW-0812">Transmembrane</keyword>
<gene>
    <name evidence="2" type="ORF">Aau02nite_86460</name>
</gene>
<keyword evidence="2" id="KW-0503">Monooxygenase</keyword>
<dbReference type="GO" id="GO:0004497">
    <property type="term" value="F:monooxygenase activity"/>
    <property type="evidence" value="ECO:0007669"/>
    <property type="project" value="UniProtKB-KW"/>
</dbReference>
<evidence type="ECO:0000313" key="2">
    <source>
        <dbReference type="EMBL" id="GIM79582.1"/>
    </source>
</evidence>
<feature type="transmembrane region" description="Helical" evidence="1">
    <location>
        <begin position="12"/>
        <end position="34"/>
    </location>
</feature>
<organism evidence="2 3">
    <name type="scientific">Actinoplanes auranticolor</name>
    <dbReference type="NCBI Taxonomy" id="47988"/>
    <lineage>
        <taxon>Bacteria</taxon>
        <taxon>Bacillati</taxon>
        <taxon>Actinomycetota</taxon>
        <taxon>Actinomycetes</taxon>
        <taxon>Micromonosporales</taxon>
        <taxon>Micromonosporaceae</taxon>
        <taxon>Actinoplanes</taxon>
    </lineage>
</organism>
<dbReference type="InterPro" id="IPR051209">
    <property type="entry name" value="FAD-bind_Monooxygenase_sf"/>
</dbReference>
<protein>
    <submittedName>
        <fullName evidence="2">Flavin-binding monooxygenase</fullName>
    </submittedName>
</protein>
<evidence type="ECO:0000313" key="3">
    <source>
        <dbReference type="Proteomes" id="UP000681340"/>
    </source>
</evidence>
<sequence>MRTFAVYSSRMAYSTPSVAVIGAGFGGLGMAVALKRAGIDSFVIFEKGDDVGGIWRENTYPGCGCDVPSHLYSFSFEKYRNSTVRFPAQADILGYLRDVAEKYGLRRHLRTGTPIVAALYDDDTATWTLQTAAGEQHRFDVVISAVGQLHNPKLPEIPGRAEYAGQSFHTATWDAAAELDGKEVTVIGTGSSAAQLLPTVAGRARRVTVYQRTPNWVIPKPSRQFSTATSRALSHAPVLHDVLRAATYLAADTVLSPVISRGWSARPVTALARWHLRRQVRDRDLRARLTPDYPAGCKRIVIDNGFYPALQRDNVELVTDPIARITRDGVETVAGQHRRADVIVYATGFRTTEFLVPMDVVGSGGRKLQREWADGAEAYLGMAVPGFPNLFLVHGPNTILGHNSNVFMIECQVRYIMNCLRMLPGTLEVNDEAMRTYSEWLRRTVGRTVWPAGCLSWYKTESGRVTNPWPASTFQYWRRTRRDPAPAFTVRLPAGRAAVPPDTGLITDRVR</sequence>
<evidence type="ECO:0000256" key="1">
    <source>
        <dbReference type="SAM" id="Phobius"/>
    </source>
</evidence>
<reference evidence="2" key="1">
    <citation type="submission" date="2021-03" db="EMBL/GenBank/DDBJ databases">
        <title>Whole genome shotgun sequence of Actinoplanes auranticolor NBRC 12245.</title>
        <authorList>
            <person name="Komaki H."/>
            <person name="Tamura T."/>
        </authorList>
    </citation>
    <scope>NUCLEOTIDE SEQUENCE</scope>
    <source>
        <strain evidence="2">NBRC 12245</strain>
    </source>
</reference>
<dbReference type="AlphaFoldDB" id="A0A919SW54"/>
<dbReference type="EMBL" id="BOQL01000083">
    <property type="protein sequence ID" value="GIM79582.1"/>
    <property type="molecule type" value="Genomic_DNA"/>
</dbReference>
<accession>A0A919SW54</accession>
<dbReference type="SUPFAM" id="SSF51905">
    <property type="entry name" value="FAD/NAD(P)-binding domain"/>
    <property type="match status" value="1"/>
</dbReference>
<keyword evidence="3" id="KW-1185">Reference proteome</keyword>
<keyword evidence="2" id="KW-0560">Oxidoreductase</keyword>